<organism evidence="4 5">
    <name type="scientific">Rhizobium mongolense subsp. loessense</name>
    <dbReference type="NCBI Taxonomy" id="158890"/>
    <lineage>
        <taxon>Bacteria</taxon>
        <taxon>Pseudomonadati</taxon>
        <taxon>Pseudomonadota</taxon>
        <taxon>Alphaproteobacteria</taxon>
        <taxon>Hyphomicrobiales</taxon>
        <taxon>Rhizobiaceae</taxon>
        <taxon>Rhizobium/Agrobacterium group</taxon>
        <taxon>Rhizobium</taxon>
    </lineage>
</organism>
<evidence type="ECO:0000256" key="3">
    <source>
        <dbReference type="ARBA" id="ARBA00022723"/>
    </source>
</evidence>
<gene>
    <name evidence="4" type="ORF">SAMN02927900_05318</name>
</gene>
<dbReference type="PANTHER" id="PTHR13778:SF47">
    <property type="entry name" value="LIPOPOLYSACCHARIDE 1,3-GALACTOSYLTRANSFERASE"/>
    <property type="match status" value="1"/>
</dbReference>
<dbReference type="GO" id="GO:0046872">
    <property type="term" value="F:metal ion binding"/>
    <property type="evidence" value="ECO:0007669"/>
    <property type="project" value="UniProtKB-KW"/>
</dbReference>
<dbReference type="AlphaFoldDB" id="A0A1G4TLM8"/>
<evidence type="ECO:0000256" key="2">
    <source>
        <dbReference type="ARBA" id="ARBA00022679"/>
    </source>
</evidence>
<keyword evidence="1" id="KW-0328">Glycosyltransferase</keyword>
<accession>A0A1G4TLM8</accession>
<name>A0A1G4TLM8_9HYPH</name>
<dbReference type="Gene3D" id="3.90.550.10">
    <property type="entry name" value="Spore Coat Polysaccharide Biosynthesis Protein SpsA, Chain A"/>
    <property type="match status" value="1"/>
</dbReference>
<proteinExistence type="predicted"/>
<keyword evidence="3" id="KW-0479">Metal-binding</keyword>
<dbReference type="Proteomes" id="UP000199542">
    <property type="component" value="Unassembled WGS sequence"/>
</dbReference>
<dbReference type="InterPro" id="IPR002495">
    <property type="entry name" value="Glyco_trans_8"/>
</dbReference>
<dbReference type="InterPro" id="IPR029044">
    <property type="entry name" value="Nucleotide-diphossugar_trans"/>
</dbReference>
<keyword evidence="2 4" id="KW-0808">Transferase</keyword>
<dbReference type="GO" id="GO:0016757">
    <property type="term" value="F:glycosyltransferase activity"/>
    <property type="evidence" value="ECO:0007669"/>
    <property type="project" value="UniProtKB-KW"/>
</dbReference>
<evidence type="ECO:0000256" key="1">
    <source>
        <dbReference type="ARBA" id="ARBA00022676"/>
    </source>
</evidence>
<dbReference type="Pfam" id="PF01501">
    <property type="entry name" value="Glyco_transf_8"/>
    <property type="match status" value="1"/>
</dbReference>
<reference evidence="4 5" key="1">
    <citation type="submission" date="2016-10" db="EMBL/GenBank/DDBJ databases">
        <authorList>
            <person name="de Groot N.N."/>
        </authorList>
    </citation>
    <scope>NUCLEOTIDE SEQUENCE [LARGE SCALE GENOMIC DNA]</scope>
    <source>
        <strain evidence="4 5">CGMCC 1.3401</strain>
    </source>
</reference>
<dbReference type="InterPro" id="IPR050748">
    <property type="entry name" value="Glycosyltrans_8_dom-fam"/>
</dbReference>
<dbReference type="EMBL" id="FMTM01000011">
    <property type="protein sequence ID" value="SCW82330.1"/>
    <property type="molecule type" value="Genomic_DNA"/>
</dbReference>
<dbReference type="PANTHER" id="PTHR13778">
    <property type="entry name" value="GLYCOSYLTRANSFERASE 8 DOMAIN-CONTAINING PROTEIN"/>
    <property type="match status" value="1"/>
</dbReference>
<dbReference type="RefSeq" id="WP_167363985.1">
    <property type="nucleotide sequence ID" value="NZ_FMTM01000011.1"/>
</dbReference>
<dbReference type="SUPFAM" id="SSF53448">
    <property type="entry name" value="Nucleotide-diphospho-sugar transferases"/>
    <property type="match status" value="1"/>
</dbReference>
<protein>
    <submittedName>
        <fullName evidence="4">Lipopolysaccharide biosynthesis protein, LPS:glycosyltransferase</fullName>
    </submittedName>
</protein>
<evidence type="ECO:0000313" key="5">
    <source>
        <dbReference type="Proteomes" id="UP000199542"/>
    </source>
</evidence>
<sequence>MSDPAFEGNLASSAMGALPMKTASFRSIAEGLNGRPLAEPLLEAAMQRYSRPRPTGSEVTIAFGLDTAYLPHAAVVLASLIANAPGAKFRFLIVHDGISPQARSTFERCGEGHRFDWLEIRGSSVLAMPGKRHISRAGYYRLMLAELAPPDIDRVLYLDADLVVMGDIRELYASDLGEHAIGAVCDVGMDGEVFAERFQLQPKRLGYFNSGVLLMDLTKLRASDDLSKVITVLETRIDDMEYGDQCALNVVFWSRWKHLDILWNVQRRMLMPQEGKPCYATVAEMKKGRRPKIIHFTEHNKPWSTDGWHPLIWTYYRYLKKTPYRAQVLKLGEVHFVKDLRRKIKTIVNWYRLQA</sequence>
<dbReference type="CDD" id="cd04194">
    <property type="entry name" value="GT8_A4GalT_like"/>
    <property type="match status" value="1"/>
</dbReference>
<evidence type="ECO:0000313" key="4">
    <source>
        <dbReference type="EMBL" id="SCW82330.1"/>
    </source>
</evidence>